<evidence type="ECO:0000313" key="2">
    <source>
        <dbReference type="Proteomes" id="UP000824782"/>
    </source>
</evidence>
<evidence type="ECO:0000313" key="1">
    <source>
        <dbReference type="EMBL" id="KAG8549918.1"/>
    </source>
</evidence>
<keyword evidence="2" id="KW-1185">Reference proteome</keyword>
<dbReference type="AlphaFoldDB" id="A0AAV6ZP54"/>
<dbReference type="EMBL" id="WNYA01000117">
    <property type="protein sequence ID" value="KAG8549918.1"/>
    <property type="molecule type" value="Genomic_DNA"/>
</dbReference>
<name>A0AAV6ZP54_ENGPU</name>
<organism evidence="1 2">
    <name type="scientific">Engystomops pustulosus</name>
    <name type="common">Tungara frog</name>
    <name type="synonym">Physalaemus pustulosus</name>
    <dbReference type="NCBI Taxonomy" id="76066"/>
    <lineage>
        <taxon>Eukaryota</taxon>
        <taxon>Metazoa</taxon>
        <taxon>Chordata</taxon>
        <taxon>Craniata</taxon>
        <taxon>Vertebrata</taxon>
        <taxon>Euteleostomi</taxon>
        <taxon>Amphibia</taxon>
        <taxon>Batrachia</taxon>
        <taxon>Anura</taxon>
        <taxon>Neobatrachia</taxon>
        <taxon>Hyloidea</taxon>
        <taxon>Leptodactylidae</taxon>
        <taxon>Leiuperinae</taxon>
        <taxon>Engystomops</taxon>
    </lineage>
</organism>
<gene>
    <name evidence="1" type="ORF">GDO81_018871</name>
</gene>
<proteinExistence type="predicted"/>
<accession>A0AAV6ZP54</accession>
<reference evidence="1" key="1">
    <citation type="thesis" date="2020" institute="ProQuest LLC" country="789 East Eisenhower Parkway, Ann Arbor, MI, USA">
        <title>Comparative Genomics and Chromosome Evolution.</title>
        <authorList>
            <person name="Mudd A.B."/>
        </authorList>
    </citation>
    <scope>NUCLEOTIDE SEQUENCE</scope>
    <source>
        <strain evidence="1">237g6f4</strain>
        <tissue evidence="1">Blood</tissue>
    </source>
</reference>
<comment type="caution">
    <text evidence="1">The sequence shown here is derived from an EMBL/GenBank/DDBJ whole genome shotgun (WGS) entry which is preliminary data.</text>
</comment>
<dbReference type="Proteomes" id="UP000824782">
    <property type="component" value="Unassembled WGS sequence"/>
</dbReference>
<protein>
    <submittedName>
        <fullName evidence="1">Uncharacterized protein</fullName>
    </submittedName>
</protein>
<sequence length="91" mass="10109">MDLLLLQIKQPTFRDVFDLPDLCFPHSALNKETPPDLMMDLDCILPQHLLPPVSAIRTVIATVPVESLLWFGVKLLIASTKDIGGNVVLFV</sequence>